<dbReference type="Gene3D" id="2.60.40.3940">
    <property type="match status" value="1"/>
</dbReference>
<accession>A0A2D0K2V9</accession>
<evidence type="ECO:0000313" key="4">
    <source>
        <dbReference type="Proteomes" id="UP000222366"/>
    </source>
</evidence>
<name>A0A2D0K2V9_9GAMM</name>
<dbReference type="Pfam" id="PF03903">
    <property type="entry name" value="Phage_T4_gp36"/>
    <property type="match status" value="1"/>
</dbReference>
<sequence length="261" mass="28651">MNNLGLRDTVDRASHSLDTRTGGKVNGNVTTNQLFTQAVTISDGSIAAGKLDAASFEGNNIEIRSWNGIGLNSTYENPNNVASIYFDTRGGSIGLQGDISGPKWGGSFSDWVDRKTQQALTKSANGADIPDKKAFANNLGLTETAYRTIGNGTHQIPDMSFFTSGRDWFKMPDGRTIQYGLVNFSQDNDVFFYAKVRFPIPFTDRPMCVQATLNGMGSVDVYLPNLGIDLKDNMSVDIVLPKQRITRIPREQSVFWIAIGY</sequence>
<comment type="caution">
    <text evidence="3">The sequence shown here is derived from an EMBL/GenBank/DDBJ whole genome shotgun (WGS) entry which is preliminary data.</text>
</comment>
<feature type="domain" description="Putative tail fiber protein gp53-like C-terminal" evidence="2">
    <location>
        <begin position="170"/>
        <end position="261"/>
    </location>
</feature>
<feature type="region of interest" description="Disordered" evidence="1">
    <location>
        <begin position="1"/>
        <end position="24"/>
    </location>
</feature>
<dbReference type="Proteomes" id="UP000222366">
    <property type="component" value="Unassembled WGS sequence"/>
</dbReference>
<dbReference type="EMBL" id="NJAJ01000121">
    <property type="protein sequence ID" value="PHM55839.1"/>
    <property type="molecule type" value="Genomic_DNA"/>
</dbReference>
<feature type="compositionally biased region" description="Basic and acidic residues" evidence="1">
    <location>
        <begin position="8"/>
        <end position="18"/>
    </location>
</feature>
<dbReference type="Pfam" id="PF21882">
    <property type="entry name" value="Gp53-like_C"/>
    <property type="match status" value="1"/>
</dbReference>
<dbReference type="AlphaFoldDB" id="A0A2D0K2V9"/>
<dbReference type="InterPro" id="IPR005601">
    <property type="entry name" value="Tail_fibre_p36"/>
</dbReference>
<evidence type="ECO:0000313" key="3">
    <source>
        <dbReference type="EMBL" id="PHM55839.1"/>
    </source>
</evidence>
<proteinExistence type="predicted"/>
<protein>
    <submittedName>
        <fullName evidence="3">NgrE</fullName>
    </submittedName>
</protein>
<organism evidence="3 4">
    <name type="scientific">Xenorhabdus stockiae</name>
    <dbReference type="NCBI Taxonomy" id="351614"/>
    <lineage>
        <taxon>Bacteria</taxon>
        <taxon>Pseudomonadati</taxon>
        <taxon>Pseudomonadota</taxon>
        <taxon>Gammaproteobacteria</taxon>
        <taxon>Enterobacterales</taxon>
        <taxon>Morganellaceae</taxon>
        <taxon>Xenorhabdus</taxon>
    </lineage>
</organism>
<evidence type="ECO:0000256" key="1">
    <source>
        <dbReference type="SAM" id="MobiDB-lite"/>
    </source>
</evidence>
<dbReference type="InterPro" id="IPR054075">
    <property type="entry name" value="Gp53-like_C"/>
</dbReference>
<gene>
    <name evidence="3" type="ORF">Xsto_04161</name>
</gene>
<keyword evidence="4" id="KW-1185">Reference proteome</keyword>
<reference evidence="3 4" key="1">
    <citation type="journal article" date="2017" name="Nat. Microbiol.">
        <title>Natural product diversity associated with the nematode symbionts Photorhabdus and Xenorhabdus.</title>
        <authorList>
            <person name="Tobias N.J."/>
            <person name="Wolff H."/>
            <person name="Djahanschiri B."/>
            <person name="Grundmann F."/>
            <person name="Kronenwerth M."/>
            <person name="Shi Y.M."/>
            <person name="Simonyi S."/>
            <person name="Grun P."/>
            <person name="Shapiro-Ilan D."/>
            <person name="Pidot S.J."/>
            <person name="Stinear T.P."/>
            <person name="Ebersberger I."/>
            <person name="Bode H.B."/>
        </authorList>
    </citation>
    <scope>NUCLEOTIDE SEQUENCE [LARGE SCALE GENOMIC DNA]</scope>
    <source>
        <strain evidence="3 4">DSM 17904</strain>
    </source>
</reference>
<evidence type="ECO:0000259" key="2">
    <source>
        <dbReference type="Pfam" id="PF21882"/>
    </source>
</evidence>